<dbReference type="HOGENOM" id="CLU_134960_0_1_0"/>
<proteinExistence type="predicted"/>
<dbReference type="Pfam" id="PF13366">
    <property type="entry name" value="PDDEXK_3"/>
    <property type="match status" value="1"/>
</dbReference>
<evidence type="ECO:0000313" key="2">
    <source>
        <dbReference type="Proteomes" id="UP000019151"/>
    </source>
</evidence>
<dbReference type="EMBL" id="CP007129">
    <property type="protein sequence ID" value="AHG93099.1"/>
    <property type="molecule type" value="Genomic_DNA"/>
</dbReference>
<geneLocation type="plasmid" evidence="1 2">
    <name>1</name>
</geneLocation>
<accession>W0RQ22</accession>
<dbReference type="NCBIfam" id="TIGR04256">
    <property type="entry name" value="GxxExxY"/>
    <property type="match status" value="1"/>
</dbReference>
<gene>
    <name evidence="1" type="ORF">J421_5564</name>
</gene>
<name>W0RQ22_9BACT</name>
<reference evidence="1 2" key="1">
    <citation type="journal article" date="2014" name="Genome Announc.">
        <title>Genome Sequence and Methylome of Soil Bacterium Gemmatirosa kalamazoonensis KBS708T, a Member of the Rarely Cultivated Gemmatimonadetes Phylum.</title>
        <authorList>
            <person name="Debruyn J.M."/>
            <person name="Radosevich M."/>
            <person name="Wommack K.E."/>
            <person name="Polson S.W."/>
            <person name="Hauser L.J."/>
            <person name="Fawaz M.N."/>
            <person name="Korlach J."/>
            <person name="Tsai Y.C."/>
        </authorList>
    </citation>
    <scope>NUCLEOTIDE SEQUENCE [LARGE SCALE GENOMIC DNA]</scope>
    <source>
        <strain evidence="1 2">KBS708</strain>
        <plasmid evidence="2">Plasmid 1</plasmid>
    </source>
</reference>
<keyword evidence="2" id="KW-1185">Reference proteome</keyword>
<organism evidence="1 2">
    <name type="scientific">Gemmatirosa kalamazoonensis</name>
    <dbReference type="NCBI Taxonomy" id="861299"/>
    <lineage>
        <taxon>Bacteria</taxon>
        <taxon>Pseudomonadati</taxon>
        <taxon>Gemmatimonadota</taxon>
        <taxon>Gemmatimonadia</taxon>
        <taxon>Gemmatimonadales</taxon>
        <taxon>Gemmatimonadaceae</taxon>
        <taxon>Gemmatirosa</taxon>
    </lineage>
</organism>
<dbReference type="Proteomes" id="UP000019151">
    <property type="component" value="Plasmid 1"/>
</dbReference>
<dbReference type="KEGG" id="gba:J421_5564"/>
<evidence type="ECO:0000313" key="1">
    <source>
        <dbReference type="EMBL" id="AHG93099.1"/>
    </source>
</evidence>
<protein>
    <submittedName>
        <fullName evidence="1">GxxExxY protein</fullName>
    </submittedName>
</protein>
<dbReference type="InterPro" id="IPR026350">
    <property type="entry name" value="GxxExxY"/>
</dbReference>
<sequence length="147" mass="16653">MTHGELYAERLTHSVIGAFYEVYHTLGFGFVEHLYVAALERELLARGHRVGREVAIPVFYKGQPLGTQRLDMVVDEMLVVEVKSTYDLPAAARRQLLSYLSATRLGVGLLLHFGPEPKVHRCERRKYAPCTTPRTRARGTEEGLKED</sequence>
<dbReference type="OrthoDB" id="9806869at2"/>
<keyword evidence="1" id="KW-0614">Plasmid</keyword>
<dbReference type="RefSeq" id="WP_025414408.1">
    <property type="nucleotide sequence ID" value="NZ_CP007129.1"/>
</dbReference>
<dbReference type="InParanoid" id="W0RQ22"/>
<dbReference type="AlphaFoldDB" id="W0RQ22"/>